<dbReference type="STRING" id="905079.L1JGE5"/>
<protein>
    <submittedName>
        <fullName evidence="4 5">Uncharacterized protein</fullName>
    </submittedName>
</protein>
<dbReference type="Pfam" id="PF00023">
    <property type="entry name" value="Ank"/>
    <property type="match status" value="1"/>
</dbReference>
<dbReference type="HOGENOM" id="CLU_000134_18_1_1"/>
<accession>L1JGE5</accession>
<keyword evidence="2 3" id="KW-0040">ANK repeat</keyword>
<dbReference type="EMBL" id="JH992989">
    <property type="protein sequence ID" value="EKX47593.1"/>
    <property type="molecule type" value="Genomic_DNA"/>
</dbReference>
<dbReference type="GeneID" id="17304198"/>
<dbReference type="PANTHER" id="PTHR24180">
    <property type="entry name" value="CYCLIN-DEPENDENT KINASE INHIBITOR 2C-RELATED"/>
    <property type="match status" value="1"/>
</dbReference>
<dbReference type="Gene3D" id="1.25.40.20">
    <property type="entry name" value="Ankyrin repeat-containing domain"/>
    <property type="match status" value="1"/>
</dbReference>
<dbReference type="EnsemblProtists" id="EKX47593">
    <property type="protein sequence ID" value="EKX47593"/>
    <property type="gene ID" value="GUITHDRAFT_69362"/>
</dbReference>
<dbReference type="Pfam" id="PF12796">
    <property type="entry name" value="Ank_2"/>
    <property type="match status" value="1"/>
</dbReference>
<reference evidence="4 6" key="1">
    <citation type="journal article" date="2012" name="Nature">
        <title>Algal genomes reveal evolutionary mosaicism and the fate of nucleomorphs.</title>
        <authorList>
            <consortium name="DOE Joint Genome Institute"/>
            <person name="Curtis B.A."/>
            <person name="Tanifuji G."/>
            <person name="Burki F."/>
            <person name="Gruber A."/>
            <person name="Irimia M."/>
            <person name="Maruyama S."/>
            <person name="Arias M.C."/>
            <person name="Ball S.G."/>
            <person name="Gile G.H."/>
            <person name="Hirakawa Y."/>
            <person name="Hopkins J.F."/>
            <person name="Kuo A."/>
            <person name="Rensing S.A."/>
            <person name="Schmutz J."/>
            <person name="Symeonidi A."/>
            <person name="Elias M."/>
            <person name="Eveleigh R.J."/>
            <person name="Herman E.K."/>
            <person name="Klute M.J."/>
            <person name="Nakayama T."/>
            <person name="Obornik M."/>
            <person name="Reyes-Prieto A."/>
            <person name="Armbrust E.V."/>
            <person name="Aves S.J."/>
            <person name="Beiko R.G."/>
            <person name="Coutinho P."/>
            <person name="Dacks J.B."/>
            <person name="Durnford D.G."/>
            <person name="Fast N.M."/>
            <person name="Green B.R."/>
            <person name="Grisdale C.J."/>
            <person name="Hempel F."/>
            <person name="Henrissat B."/>
            <person name="Hoppner M.P."/>
            <person name="Ishida K."/>
            <person name="Kim E."/>
            <person name="Koreny L."/>
            <person name="Kroth P.G."/>
            <person name="Liu Y."/>
            <person name="Malik S.B."/>
            <person name="Maier U.G."/>
            <person name="McRose D."/>
            <person name="Mock T."/>
            <person name="Neilson J.A."/>
            <person name="Onodera N.T."/>
            <person name="Poole A.M."/>
            <person name="Pritham E.J."/>
            <person name="Richards T.A."/>
            <person name="Rocap G."/>
            <person name="Roy S.W."/>
            <person name="Sarai C."/>
            <person name="Schaack S."/>
            <person name="Shirato S."/>
            <person name="Slamovits C.H."/>
            <person name="Spencer D.F."/>
            <person name="Suzuki S."/>
            <person name="Worden A.Z."/>
            <person name="Zauner S."/>
            <person name="Barry K."/>
            <person name="Bell C."/>
            <person name="Bharti A.K."/>
            <person name="Crow J.A."/>
            <person name="Grimwood J."/>
            <person name="Kramer R."/>
            <person name="Lindquist E."/>
            <person name="Lucas S."/>
            <person name="Salamov A."/>
            <person name="McFadden G.I."/>
            <person name="Lane C.E."/>
            <person name="Keeling P.J."/>
            <person name="Gray M.W."/>
            <person name="Grigoriev I.V."/>
            <person name="Archibald J.M."/>
        </authorList>
    </citation>
    <scope>NUCLEOTIDE SEQUENCE</scope>
    <source>
        <strain evidence="4 6">CCMP2712</strain>
    </source>
</reference>
<dbReference type="RefSeq" id="XP_005834573.1">
    <property type="nucleotide sequence ID" value="XM_005834516.1"/>
</dbReference>
<feature type="repeat" description="ANK" evidence="3">
    <location>
        <begin position="61"/>
        <end position="93"/>
    </location>
</feature>
<feature type="repeat" description="ANK" evidence="3">
    <location>
        <begin position="28"/>
        <end position="60"/>
    </location>
</feature>
<evidence type="ECO:0000313" key="6">
    <source>
        <dbReference type="Proteomes" id="UP000011087"/>
    </source>
</evidence>
<evidence type="ECO:0000256" key="3">
    <source>
        <dbReference type="PROSITE-ProRule" id="PRU00023"/>
    </source>
</evidence>
<dbReference type="PROSITE" id="PS50088">
    <property type="entry name" value="ANK_REPEAT"/>
    <property type="match status" value="2"/>
</dbReference>
<organism evidence="4">
    <name type="scientific">Guillardia theta (strain CCMP2712)</name>
    <name type="common">Cryptophyte</name>
    <dbReference type="NCBI Taxonomy" id="905079"/>
    <lineage>
        <taxon>Eukaryota</taxon>
        <taxon>Cryptophyceae</taxon>
        <taxon>Pyrenomonadales</taxon>
        <taxon>Geminigeraceae</taxon>
        <taxon>Guillardia</taxon>
    </lineage>
</organism>
<dbReference type="PRINTS" id="PR01415">
    <property type="entry name" value="ANKYRIN"/>
</dbReference>
<dbReference type="SUPFAM" id="SSF48403">
    <property type="entry name" value="Ankyrin repeat"/>
    <property type="match status" value="1"/>
</dbReference>
<dbReference type="Proteomes" id="UP000011087">
    <property type="component" value="Unassembled WGS sequence"/>
</dbReference>
<keyword evidence="1" id="KW-0677">Repeat</keyword>
<reference evidence="5" key="3">
    <citation type="submission" date="2016-03" db="UniProtKB">
        <authorList>
            <consortium name="EnsemblProtists"/>
        </authorList>
    </citation>
    <scope>IDENTIFICATION</scope>
</reference>
<dbReference type="PaxDb" id="55529-EKX47593"/>
<sequence>METTKRDRDATVDLFLEFSADITAKNRMGNTPLHLASACGDLSTVKKLCMAKADINSRSNKGRTPLFVAAENGGREVIAFLLNNKADASILADGDEGVLHAAARCKRCHPHTIQWLLDAGAGVHARSGDLKTPLMLASESVLDCLIEDLYSKVSPSSAAPWQM</sequence>
<dbReference type="OMA" id="FDATACG"/>
<evidence type="ECO:0000313" key="5">
    <source>
        <dbReference type="EnsemblProtists" id="EKX47593"/>
    </source>
</evidence>
<proteinExistence type="predicted"/>
<evidence type="ECO:0000256" key="2">
    <source>
        <dbReference type="ARBA" id="ARBA00023043"/>
    </source>
</evidence>
<dbReference type="AlphaFoldDB" id="L1JGE5"/>
<gene>
    <name evidence="4" type="ORF">GUITHDRAFT_69362</name>
</gene>
<name>L1JGE5_GUITC</name>
<dbReference type="eggNOG" id="KOG4177">
    <property type="taxonomic scope" value="Eukaryota"/>
</dbReference>
<evidence type="ECO:0000313" key="4">
    <source>
        <dbReference type="EMBL" id="EKX47593.1"/>
    </source>
</evidence>
<dbReference type="KEGG" id="gtt:GUITHDRAFT_69362"/>
<dbReference type="InterPro" id="IPR051637">
    <property type="entry name" value="Ank_repeat_dom-contain_49"/>
</dbReference>
<keyword evidence="6" id="KW-1185">Reference proteome</keyword>
<dbReference type="PANTHER" id="PTHR24180:SF45">
    <property type="entry name" value="POLY [ADP-RIBOSE] POLYMERASE TANKYRASE"/>
    <property type="match status" value="1"/>
</dbReference>
<evidence type="ECO:0000256" key="1">
    <source>
        <dbReference type="ARBA" id="ARBA00022737"/>
    </source>
</evidence>
<reference evidence="6" key="2">
    <citation type="submission" date="2012-11" db="EMBL/GenBank/DDBJ databases">
        <authorList>
            <person name="Kuo A."/>
            <person name="Curtis B.A."/>
            <person name="Tanifuji G."/>
            <person name="Burki F."/>
            <person name="Gruber A."/>
            <person name="Irimia M."/>
            <person name="Maruyama S."/>
            <person name="Arias M.C."/>
            <person name="Ball S.G."/>
            <person name="Gile G.H."/>
            <person name="Hirakawa Y."/>
            <person name="Hopkins J.F."/>
            <person name="Rensing S.A."/>
            <person name="Schmutz J."/>
            <person name="Symeonidi A."/>
            <person name="Elias M."/>
            <person name="Eveleigh R.J."/>
            <person name="Herman E.K."/>
            <person name="Klute M.J."/>
            <person name="Nakayama T."/>
            <person name="Obornik M."/>
            <person name="Reyes-Prieto A."/>
            <person name="Armbrust E.V."/>
            <person name="Aves S.J."/>
            <person name="Beiko R.G."/>
            <person name="Coutinho P."/>
            <person name="Dacks J.B."/>
            <person name="Durnford D.G."/>
            <person name="Fast N.M."/>
            <person name="Green B.R."/>
            <person name="Grisdale C."/>
            <person name="Hempe F."/>
            <person name="Henrissat B."/>
            <person name="Hoppner M.P."/>
            <person name="Ishida K.-I."/>
            <person name="Kim E."/>
            <person name="Koreny L."/>
            <person name="Kroth P.G."/>
            <person name="Liu Y."/>
            <person name="Malik S.-B."/>
            <person name="Maier U.G."/>
            <person name="McRose D."/>
            <person name="Mock T."/>
            <person name="Neilson J.A."/>
            <person name="Onodera N.T."/>
            <person name="Poole A.M."/>
            <person name="Pritham E.J."/>
            <person name="Richards T.A."/>
            <person name="Rocap G."/>
            <person name="Roy S.W."/>
            <person name="Sarai C."/>
            <person name="Schaack S."/>
            <person name="Shirato S."/>
            <person name="Slamovits C.H."/>
            <person name="Spencer D.F."/>
            <person name="Suzuki S."/>
            <person name="Worden A.Z."/>
            <person name="Zauner S."/>
            <person name="Barry K."/>
            <person name="Bell C."/>
            <person name="Bharti A.K."/>
            <person name="Crow J.A."/>
            <person name="Grimwood J."/>
            <person name="Kramer R."/>
            <person name="Lindquist E."/>
            <person name="Lucas S."/>
            <person name="Salamov A."/>
            <person name="McFadden G.I."/>
            <person name="Lane C.E."/>
            <person name="Keeling P.J."/>
            <person name="Gray M.W."/>
            <person name="Grigoriev I.V."/>
            <person name="Archibald J.M."/>
        </authorList>
    </citation>
    <scope>NUCLEOTIDE SEQUENCE</scope>
    <source>
        <strain evidence="6">CCMP2712</strain>
    </source>
</reference>
<dbReference type="InterPro" id="IPR036770">
    <property type="entry name" value="Ankyrin_rpt-contain_sf"/>
</dbReference>
<dbReference type="InterPro" id="IPR002110">
    <property type="entry name" value="Ankyrin_rpt"/>
</dbReference>
<dbReference type="SMART" id="SM00248">
    <property type="entry name" value="ANK"/>
    <property type="match status" value="3"/>
</dbReference>
<dbReference type="PROSITE" id="PS50297">
    <property type="entry name" value="ANK_REP_REGION"/>
    <property type="match status" value="2"/>
</dbReference>
<dbReference type="OrthoDB" id="341259at2759"/>